<evidence type="ECO:0000256" key="1">
    <source>
        <dbReference type="SAM" id="MobiDB-lite"/>
    </source>
</evidence>
<reference evidence="2" key="1">
    <citation type="submission" date="2020-05" db="UniProtKB">
        <authorList>
            <consortium name="EnsemblMetazoa"/>
        </authorList>
    </citation>
    <scope>IDENTIFICATION</scope>
    <source>
        <strain evidence="2">BB02</strain>
    </source>
</reference>
<dbReference type="OrthoDB" id="10038545at2759"/>
<dbReference type="KEGG" id="bgt:106074378"/>
<evidence type="ECO:0000313" key="2">
    <source>
        <dbReference type="EnsemblMetazoa" id="BGLB027815-PA"/>
    </source>
</evidence>
<dbReference type="AlphaFoldDB" id="A0A2C9L7A3"/>
<feature type="region of interest" description="Disordered" evidence="1">
    <location>
        <begin position="1"/>
        <end position="26"/>
    </location>
</feature>
<evidence type="ECO:0000313" key="3">
    <source>
        <dbReference type="Proteomes" id="UP000076420"/>
    </source>
</evidence>
<accession>A0A2C9L7A3</accession>
<organism evidence="2 3">
    <name type="scientific">Biomphalaria glabrata</name>
    <name type="common">Bloodfluke planorb</name>
    <name type="synonym">Freshwater snail</name>
    <dbReference type="NCBI Taxonomy" id="6526"/>
    <lineage>
        <taxon>Eukaryota</taxon>
        <taxon>Metazoa</taxon>
        <taxon>Spiralia</taxon>
        <taxon>Lophotrochozoa</taxon>
        <taxon>Mollusca</taxon>
        <taxon>Gastropoda</taxon>
        <taxon>Heterobranchia</taxon>
        <taxon>Euthyneura</taxon>
        <taxon>Panpulmonata</taxon>
        <taxon>Hygrophila</taxon>
        <taxon>Lymnaeoidea</taxon>
        <taxon>Planorbidae</taxon>
        <taxon>Biomphalaria</taxon>
    </lineage>
</organism>
<sequence>MSSRNRKAKTEWTNGKKLRKENIGEHETQEWEGADYNLKKKYKNCTKNPGHSQFIPVYQLCLRNLPNEFKEKHLFQLIKAAANLAVLVTVTLISPNRPKFWPRTFQSYPYNKQSHSRKKRCGSRRILNVSSYKNANKHNRRKGFSNYENCWCKKCQDSDTPSKEWWEFNMDTAAHVVFDDIEASQTTLRLFYDRDDSPVVIVDKVSVVHANIVDDFCELKCVTCDQELGNKLIQMWKHFANVWFKVLKKYKNSRSKHKLNFIVSDPHGCTKKVTVGEWIKKRNNDGKTSFNYTTCTCPGSSAAQVQCVGYYVGWMFNLVHSGTTNDGFNFSGATIF</sequence>
<proteinExistence type="predicted"/>
<dbReference type="Proteomes" id="UP000076420">
    <property type="component" value="Unassembled WGS sequence"/>
</dbReference>
<protein>
    <submittedName>
        <fullName evidence="2">Uncharacterized protein</fullName>
    </submittedName>
</protein>
<gene>
    <name evidence="2" type="primary">106074378</name>
</gene>
<dbReference type="VEuPathDB" id="VectorBase:BGLAX_051206"/>
<dbReference type="EnsemblMetazoa" id="BGLB027815-RA">
    <property type="protein sequence ID" value="BGLB027815-PA"/>
    <property type="gene ID" value="BGLB027815"/>
</dbReference>
<dbReference type="VEuPathDB" id="VectorBase:BGLB027815"/>
<name>A0A2C9L7A3_BIOGL</name>